<evidence type="ECO:0000256" key="2">
    <source>
        <dbReference type="ARBA" id="ARBA00023172"/>
    </source>
</evidence>
<dbReference type="PROSITE" id="PS51900">
    <property type="entry name" value="CB"/>
    <property type="match status" value="1"/>
</dbReference>
<evidence type="ECO:0000256" key="1">
    <source>
        <dbReference type="ARBA" id="ARBA00023125"/>
    </source>
</evidence>
<keyword evidence="1 3" id="KW-0238">DNA-binding</keyword>
<keyword evidence="7" id="KW-1185">Reference proteome</keyword>
<feature type="domain" description="Core-binding (CB)" evidence="5">
    <location>
        <begin position="6"/>
        <end position="86"/>
    </location>
</feature>
<dbReference type="InterPro" id="IPR002104">
    <property type="entry name" value="Integrase_catalytic"/>
</dbReference>
<organism evidence="6 7">
    <name type="scientific">Populibacterium corticicola</name>
    <dbReference type="NCBI Taxonomy" id="1812826"/>
    <lineage>
        <taxon>Bacteria</taxon>
        <taxon>Bacillati</taxon>
        <taxon>Actinomycetota</taxon>
        <taxon>Actinomycetes</taxon>
        <taxon>Micrococcales</taxon>
        <taxon>Jonesiaceae</taxon>
        <taxon>Populibacterium</taxon>
    </lineage>
</organism>
<evidence type="ECO:0000259" key="4">
    <source>
        <dbReference type="PROSITE" id="PS51898"/>
    </source>
</evidence>
<dbReference type="RefSeq" id="WP_377465749.1">
    <property type="nucleotide sequence ID" value="NZ_JBHUOP010000002.1"/>
</dbReference>
<proteinExistence type="predicted"/>
<dbReference type="InterPro" id="IPR050090">
    <property type="entry name" value="Tyrosine_recombinase_XerCD"/>
</dbReference>
<dbReference type="Gene3D" id="1.10.443.10">
    <property type="entry name" value="Intergrase catalytic core"/>
    <property type="match status" value="1"/>
</dbReference>
<dbReference type="EMBL" id="JBHUOP010000002">
    <property type="protein sequence ID" value="MFD2840089.1"/>
    <property type="molecule type" value="Genomic_DNA"/>
</dbReference>
<evidence type="ECO:0000313" key="7">
    <source>
        <dbReference type="Proteomes" id="UP001597391"/>
    </source>
</evidence>
<accession>A0ABW5XFA5</accession>
<reference evidence="7" key="1">
    <citation type="journal article" date="2019" name="Int. J. Syst. Evol. Microbiol.">
        <title>The Global Catalogue of Microorganisms (GCM) 10K type strain sequencing project: providing services to taxonomists for standard genome sequencing and annotation.</title>
        <authorList>
            <consortium name="The Broad Institute Genomics Platform"/>
            <consortium name="The Broad Institute Genome Sequencing Center for Infectious Disease"/>
            <person name="Wu L."/>
            <person name="Ma J."/>
        </authorList>
    </citation>
    <scope>NUCLEOTIDE SEQUENCE [LARGE SCALE GENOMIC DNA]</scope>
    <source>
        <strain evidence="7">KCTC 33576</strain>
    </source>
</reference>
<dbReference type="PROSITE" id="PS51898">
    <property type="entry name" value="TYR_RECOMBINASE"/>
    <property type="match status" value="1"/>
</dbReference>
<dbReference type="Pfam" id="PF00589">
    <property type="entry name" value="Phage_integrase"/>
    <property type="match status" value="1"/>
</dbReference>
<gene>
    <name evidence="6" type="ORF">ACFSYH_05840</name>
</gene>
<name>A0ABW5XFA5_9MICO</name>
<dbReference type="CDD" id="cd00397">
    <property type="entry name" value="DNA_BRE_C"/>
    <property type="match status" value="1"/>
</dbReference>
<dbReference type="PANTHER" id="PTHR30349:SF64">
    <property type="entry name" value="PROPHAGE INTEGRASE INTD-RELATED"/>
    <property type="match status" value="1"/>
</dbReference>
<keyword evidence="2" id="KW-0233">DNA recombination</keyword>
<evidence type="ECO:0000256" key="3">
    <source>
        <dbReference type="PROSITE-ProRule" id="PRU01248"/>
    </source>
</evidence>
<dbReference type="InterPro" id="IPR013762">
    <property type="entry name" value="Integrase-like_cat_sf"/>
</dbReference>
<evidence type="ECO:0000313" key="6">
    <source>
        <dbReference type="EMBL" id="MFD2840089.1"/>
    </source>
</evidence>
<evidence type="ECO:0000259" key="5">
    <source>
        <dbReference type="PROSITE" id="PS51900"/>
    </source>
</evidence>
<dbReference type="Proteomes" id="UP001597391">
    <property type="component" value="Unassembled WGS sequence"/>
</dbReference>
<sequence>MQTIKGDWENEIKKWLDYLAAAGRADSTMRSRREHVSWLARDFCTSKRPFEVTLDDLMQWAAGFTWVMETRRGVRTSVRQFYAWAVDTGRVEESPAEKWPKVPSVIPQPRPASERDYEHALSKARKHRDRVMVRLACEAGLRRAEVASVHANDLFEDLDGWMLWVHGKGGTLQTVPLTDSVARDLINQIKRENDGQLAGWAFPGEWADTGHMSPQWVGKIVARLLPGAATMHQLRHKFGTDVHAETGDLLTTQQLLRHATVATTQRYVRVPAERARAAVKNVYEDRLRRTA</sequence>
<comment type="caution">
    <text evidence="6">The sequence shown here is derived from an EMBL/GenBank/DDBJ whole genome shotgun (WGS) entry which is preliminary data.</text>
</comment>
<dbReference type="InterPro" id="IPR044068">
    <property type="entry name" value="CB"/>
</dbReference>
<protein>
    <submittedName>
        <fullName evidence="6">Tyrosine-type recombinase/integrase</fullName>
    </submittedName>
</protein>
<dbReference type="PANTHER" id="PTHR30349">
    <property type="entry name" value="PHAGE INTEGRASE-RELATED"/>
    <property type="match status" value="1"/>
</dbReference>
<feature type="domain" description="Tyr recombinase" evidence="4">
    <location>
        <begin position="107"/>
        <end position="280"/>
    </location>
</feature>
<dbReference type="InterPro" id="IPR011010">
    <property type="entry name" value="DNA_brk_join_enz"/>
</dbReference>
<dbReference type="SUPFAM" id="SSF56349">
    <property type="entry name" value="DNA breaking-rejoining enzymes"/>
    <property type="match status" value="1"/>
</dbReference>